<organism evidence="2 3">
    <name type="scientific">Priestia megaterium (strain ATCC 14581 / DSM 32 / CCUG 1817 / JCM 2506 / NBRC 15308 / NCIMB 9376 / NCTC 10342 / NRRL B-14308 / VKM B-512 / Ford 19)</name>
    <name type="common">Bacillus megaterium</name>
    <dbReference type="NCBI Taxonomy" id="1348623"/>
    <lineage>
        <taxon>Bacteria</taxon>
        <taxon>Bacillati</taxon>
        <taxon>Bacillota</taxon>
        <taxon>Bacilli</taxon>
        <taxon>Bacillales</taxon>
        <taxon>Bacillaceae</taxon>
        <taxon>Priestia</taxon>
    </lineage>
</organism>
<keyword evidence="1" id="KW-0472">Membrane</keyword>
<dbReference type="HOGENOM" id="CLU_3149526_0_0_9"/>
<name>A0A0B6AU96_PRIM2</name>
<dbReference type="Proteomes" id="UP000031829">
    <property type="component" value="Chromosome"/>
</dbReference>
<keyword evidence="1" id="KW-0812">Transmembrane</keyword>
<evidence type="ECO:0000313" key="3">
    <source>
        <dbReference type="Proteomes" id="UP000031829"/>
    </source>
</evidence>
<gene>
    <name evidence="2" type="ORF">BG04_648</name>
</gene>
<dbReference type="GeneID" id="93646215"/>
<sequence>MSGNHDENKPLTRAEMKRGHLATQHRILNVLIVLASIAAVYLVIKTIF</sequence>
<protein>
    <submittedName>
        <fullName evidence="2">Uncharacterized protein</fullName>
    </submittedName>
</protein>
<dbReference type="RefSeq" id="WP_016766343.1">
    <property type="nucleotide sequence ID" value="NZ_BCVB01000012.1"/>
</dbReference>
<feature type="transmembrane region" description="Helical" evidence="1">
    <location>
        <begin position="27"/>
        <end position="44"/>
    </location>
</feature>
<proteinExistence type="predicted"/>
<accession>A0A0B6AU96</accession>
<dbReference type="EMBL" id="CP009920">
    <property type="protein sequence ID" value="AJI24732.1"/>
    <property type="molecule type" value="Genomic_DNA"/>
</dbReference>
<dbReference type="KEGG" id="bmeg:BG04_648"/>
<evidence type="ECO:0000313" key="2">
    <source>
        <dbReference type="EMBL" id="AJI24732.1"/>
    </source>
</evidence>
<dbReference type="AlphaFoldDB" id="A0A0B6AU96"/>
<reference evidence="2 3" key="1">
    <citation type="journal article" date="2015" name="Genome Announc.">
        <title>Complete genome sequences for 35 biothreat assay-relevant bacillus species.</title>
        <authorList>
            <person name="Johnson S.L."/>
            <person name="Daligault H.E."/>
            <person name="Davenport K.W."/>
            <person name="Jaissle J."/>
            <person name="Frey K.G."/>
            <person name="Ladner J.T."/>
            <person name="Broomall S.M."/>
            <person name="Bishop-Lilly K.A."/>
            <person name="Bruce D.C."/>
            <person name="Gibbons H.S."/>
            <person name="Coyne S.R."/>
            <person name="Lo C.C."/>
            <person name="Meincke L."/>
            <person name="Munk A.C."/>
            <person name="Koroleva G.I."/>
            <person name="Rosenzweig C.N."/>
            <person name="Palacios G.F."/>
            <person name="Redden C.L."/>
            <person name="Minogue T.D."/>
            <person name="Chain P.S."/>
        </authorList>
    </citation>
    <scope>NUCLEOTIDE SEQUENCE [LARGE SCALE GENOMIC DNA]</scope>
    <source>
        <strain evidence="3">ATCC 14581 / DSM 32 / JCM 2506 / NBRC 15308 / NCIMB 9376 / NCTC 10342 / NRRL B-14308 / VKM B-512</strain>
    </source>
</reference>
<keyword evidence="1" id="KW-1133">Transmembrane helix</keyword>
<evidence type="ECO:0000256" key="1">
    <source>
        <dbReference type="SAM" id="Phobius"/>
    </source>
</evidence>